<dbReference type="RefSeq" id="WP_181612357.1">
    <property type="nucleotide sequence ID" value="NZ_BAABAM010000005.1"/>
</dbReference>
<reference evidence="3 4" key="1">
    <citation type="submission" date="2020-07" db="EMBL/GenBank/DDBJ databases">
        <title>Genomic Encyclopedia of Type Strains, Phase IV (KMG-IV): sequencing the most valuable type-strain genomes for metagenomic binning, comparative biology and taxonomic classification.</title>
        <authorList>
            <person name="Goeker M."/>
        </authorList>
    </citation>
    <scope>NUCLEOTIDE SEQUENCE [LARGE SCALE GENOMIC DNA]</scope>
    <source>
        <strain evidence="3 4">DSM 45533</strain>
    </source>
</reference>
<dbReference type="InterPro" id="IPR000914">
    <property type="entry name" value="SBP_5_dom"/>
</dbReference>
<dbReference type="EMBL" id="JACDUR010000005">
    <property type="protein sequence ID" value="MBA2893555.1"/>
    <property type="molecule type" value="Genomic_DNA"/>
</dbReference>
<dbReference type="SUPFAM" id="SSF53850">
    <property type="entry name" value="Periplasmic binding protein-like II"/>
    <property type="match status" value="1"/>
</dbReference>
<feature type="domain" description="Solute-binding protein family 5" evidence="2">
    <location>
        <begin position="79"/>
        <end position="428"/>
    </location>
</feature>
<dbReference type="PANTHER" id="PTHR30290">
    <property type="entry name" value="PERIPLASMIC BINDING COMPONENT OF ABC TRANSPORTER"/>
    <property type="match status" value="1"/>
</dbReference>
<feature type="signal peptide" evidence="1">
    <location>
        <begin position="1"/>
        <end position="19"/>
    </location>
</feature>
<comment type="caution">
    <text evidence="3">The sequence shown here is derived from an EMBL/GenBank/DDBJ whole genome shotgun (WGS) entry which is preliminary data.</text>
</comment>
<dbReference type="Gene3D" id="3.10.105.10">
    <property type="entry name" value="Dipeptide-binding Protein, Domain 3"/>
    <property type="match status" value="1"/>
</dbReference>
<evidence type="ECO:0000313" key="3">
    <source>
        <dbReference type="EMBL" id="MBA2893555.1"/>
    </source>
</evidence>
<dbReference type="GO" id="GO:0043190">
    <property type="term" value="C:ATP-binding cassette (ABC) transporter complex"/>
    <property type="evidence" value="ECO:0007669"/>
    <property type="project" value="InterPro"/>
</dbReference>
<protein>
    <submittedName>
        <fullName evidence="3">Peptide/nickel transport system substrate-binding protein</fullName>
    </submittedName>
</protein>
<accession>A0A7W0CM84</accession>
<dbReference type="GO" id="GO:0015833">
    <property type="term" value="P:peptide transport"/>
    <property type="evidence" value="ECO:0007669"/>
    <property type="project" value="TreeGrafter"/>
</dbReference>
<sequence>MKARLVALVLALLMAGCSAAPTVEPQRRPTARTPAFVYVENVDVISDWDPATAYSNEIVAFQNIYETLTLWNPVSKKAAPRLATSWKASTDGKTWSFKLRPGVRFHTGRALDAAAVKEAVERTMSSNGEPGYIWGPVSSVVVDDPLTVTFVLKYAVPFDLVVASTYAAYIYDPAGIDPAGKKDGGTGPYTVSTWTKGAADELVLTAFDGYWGGWERPHYRKITFRVVPSTQDQWTGLLTGEVTFVPRINRFRYGRAARMGGLRTSRAPSYQVLTLLFNTRLGPLTDVRIRKALQRAIDYSGLTRKLAGAVTPASGIIPEGLPGHVKRRAPRQNLQAATRLLTAAGYGPGGRPLTLSLTYAEGDEDQQQLVTSLRRTMRALNVTLDARAMPWLEQWEQGKQGGQDIFVMYWWPDYADAYSYFGPVFRSADPPVFNLTYLQDPQIDALIDSLPELTAVDAASAERAYAELTRLLLDVKAVAVVPWVVTYNRSYAAGVQGYHDNPAYPDVVFVYDLRPSA</sequence>
<evidence type="ECO:0000259" key="2">
    <source>
        <dbReference type="Pfam" id="PF00496"/>
    </source>
</evidence>
<dbReference type="Pfam" id="PF00496">
    <property type="entry name" value="SBP_bac_5"/>
    <property type="match status" value="1"/>
</dbReference>
<dbReference type="AlphaFoldDB" id="A0A7W0CM84"/>
<evidence type="ECO:0000313" key="4">
    <source>
        <dbReference type="Proteomes" id="UP000530928"/>
    </source>
</evidence>
<feature type="chain" id="PRO_5039116355" evidence="1">
    <location>
        <begin position="20"/>
        <end position="517"/>
    </location>
</feature>
<dbReference type="GO" id="GO:1904680">
    <property type="term" value="F:peptide transmembrane transporter activity"/>
    <property type="evidence" value="ECO:0007669"/>
    <property type="project" value="TreeGrafter"/>
</dbReference>
<dbReference type="GO" id="GO:0042597">
    <property type="term" value="C:periplasmic space"/>
    <property type="evidence" value="ECO:0007669"/>
    <property type="project" value="UniProtKB-ARBA"/>
</dbReference>
<proteinExistence type="predicted"/>
<organism evidence="3 4">
    <name type="scientific">Nonomuraea soli</name>
    <dbReference type="NCBI Taxonomy" id="1032476"/>
    <lineage>
        <taxon>Bacteria</taxon>
        <taxon>Bacillati</taxon>
        <taxon>Actinomycetota</taxon>
        <taxon>Actinomycetes</taxon>
        <taxon>Streptosporangiales</taxon>
        <taxon>Streptosporangiaceae</taxon>
        <taxon>Nonomuraea</taxon>
    </lineage>
</organism>
<dbReference type="PIRSF" id="PIRSF002741">
    <property type="entry name" value="MppA"/>
    <property type="match status" value="1"/>
</dbReference>
<dbReference type="PROSITE" id="PS51257">
    <property type="entry name" value="PROKAR_LIPOPROTEIN"/>
    <property type="match status" value="1"/>
</dbReference>
<gene>
    <name evidence="3" type="ORF">HNR30_004916</name>
</gene>
<keyword evidence="1" id="KW-0732">Signal</keyword>
<name>A0A7W0CM84_9ACTN</name>
<keyword evidence="4" id="KW-1185">Reference proteome</keyword>
<dbReference type="Gene3D" id="3.40.190.10">
    <property type="entry name" value="Periplasmic binding protein-like II"/>
    <property type="match status" value="1"/>
</dbReference>
<dbReference type="Proteomes" id="UP000530928">
    <property type="component" value="Unassembled WGS sequence"/>
</dbReference>
<dbReference type="InterPro" id="IPR039424">
    <property type="entry name" value="SBP_5"/>
</dbReference>
<dbReference type="CDD" id="cd08512">
    <property type="entry name" value="PBP2_NikA_DppA_OppA_like_7"/>
    <property type="match status" value="1"/>
</dbReference>
<evidence type="ECO:0000256" key="1">
    <source>
        <dbReference type="SAM" id="SignalP"/>
    </source>
</evidence>
<dbReference type="InterPro" id="IPR030678">
    <property type="entry name" value="Peptide/Ni-bd"/>
</dbReference>